<name>H6SJT0_PARPM</name>
<reference evidence="1 2" key="1">
    <citation type="submission" date="2012-02" db="EMBL/GenBank/DDBJ databases">
        <title>Shotgun genome sequence of Phaeospirillum photometricum DSM 122.</title>
        <authorList>
            <person name="Duquesne K."/>
            <person name="Sturgis J."/>
        </authorList>
    </citation>
    <scope>NUCLEOTIDE SEQUENCE [LARGE SCALE GENOMIC DNA]</scope>
    <source>
        <strain evidence="2">DSM122</strain>
    </source>
</reference>
<accession>H6SJT0</accession>
<dbReference type="AlphaFoldDB" id="H6SJT0"/>
<organism evidence="1 2">
    <name type="scientific">Pararhodospirillum photometricum DSM 122</name>
    <dbReference type="NCBI Taxonomy" id="1150469"/>
    <lineage>
        <taxon>Bacteria</taxon>
        <taxon>Pseudomonadati</taxon>
        <taxon>Pseudomonadota</taxon>
        <taxon>Alphaproteobacteria</taxon>
        <taxon>Rhodospirillales</taxon>
        <taxon>Rhodospirillaceae</taxon>
        <taxon>Pararhodospirillum</taxon>
    </lineage>
</organism>
<evidence type="ECO:0000313" key="2">
    <source>
        <dbReference type="Proteomes" id="UP000033220"/>
    </source>
</evidence>
<dbReference type="PATRIC" id="fig|1150469.3.peg.1823"/>
<dbReference type="eggNOG" id="ENOG50335N8">
    <property type="taxonomic scope" value="Bacteria"/>
</dbReference>
<gene>
    <name evidence="1" type="ORF">RSPPHO_01619</name>
</gene>
<keyword evidence="2" id="KW-1185">Reference proteome</keyword>
<dbReference type="Proteomes" id="UP000033220">
    <property type="component" value="Chromosome DSM 122"/>
</dbReference>
<proteinExistence type="predicted"/>
<protein>
    <submittedName>
        <fullName evidence="1">Uncharacterized protein</fullName>
    </submittedName>
</protein>
<dbReference type="HOGENOM" id="CLU_166857_0_0_5"/>
<sequence>MLEELRGVRAKASIRIKGQVSLRLVISQTAIPMSRRAADRPQRRLHVVSGALPDDLYDYIPQEDIETQAPRIGRPPKHDVETWTVTDDWPDRVPVTEAEIDLFEAWFGDIFDELFGPSK</sequence>
<dbReference type="STRING" id="1150469.RSPPHO_01619"/>
<evidence type="ECO:0000313" key="1">
    <source>
        <dbReference type="EMBL" id="CCG08245.1"/>
    </source>
</evidence>
<dbReference type="EMBL" id="HE663493">
    <property type="protein sequence ID" value="CCG08245.1"/>
    <property type="molecule type" value="Genomic_DNA"/>
</dbReference>
<dbReference type="KEGG" id="rpm:RSPPHO_01619"/>